<dbReference type="GO" id="GO:0016740">
    <property type="term" value="F:transferase activity"/>
    <property type="evidence" value="ECO:0007669"/>
    <property type="project" value="UniProtKB-KW"/>
</dbReference>
<dbReference type="OrthoDB" id="9807209at2"/>
<protein>
    <submittedName>
        <fullName evidence="1">Glycosyltransferase family 4 protein</fullName>
    </submittedName>
</protein>
<dbReference type="Gene3D" id="3.40.50.2000">
    <property type="entry name" value="Glycogen Phosphorylase B"/>
    <property type="match status" value="1"/>
</dbReference>
<keyword evidence="2" id="KW-1185">Reference proteome</keyword>
<name>A0A5C8ZAQ8_9GAMM</name>
<accession>A0A5C8ZAQ8</accession>
<sequence length="408" mass="46771">MHLLLIAKNWPEPNSTAAGRRTLSLLDLLAQAGYQIHIASAAEPTPFQAPLETLGYSSHRIAINSSSFDDWLVTLKPDLVIFDRFVTEEQFGWRINKLLPHATTILDTSDLHCLRLAREKAFKQNSAIDLNNETAVREVSSILRCDLTLMISKVEIELLINHFSVPPQQLYYLPFLITESDTIQSKPYQQREHLVVFGGFKHSPNKDAVHWLKQSLWPELKKHLPKQVELHIYGAYADHAINQLHNPSERFFIKGRAKNALDSMNNYRVNLAPLRFGAGQKGKILDGWLSGTPTITTPIGAEAMAEADELGYWPSNEPVEFSKQVSQAYLDIEHWQDLQQRGQKILDNQFHLNLHANAFKQCLATITADTNNHRQPLFLRQLIWQNQLRASEYMSRWIELKNRISNEQ</sequence>
<dbReference type="Proteomes" id="UP000321764">
    <property type="component" value="Unassembled WGS sequence"/>
</dbReference>
<keyword evidence="1" id="KW-0808">Transferase</keyword>
<dbReference type="EMBL" id="VKAD01000001">
    <property type="protein sequence ID" value="TXR54268.1"/>
    <property type="molecule type" value="Genomic_DNA"/>
</dbReference>
<organism evidence="1 2">
    <name type="scientific">Reinekea thalattae</name>
    <dbReference type="NCBI Taxonomy" id="2593301"/>
    <lineage>
        <taxon>Bacteria</taxon>
        <taxon>Pseudomonadati</taxon>
        <taxon>Pseudomonadota</taxon>
        <taxon>Gammaproteobacteria</taxon>
        <taxon>Oceanospirillales</taxon>
        <taxon>Saccharospirillaceae</taxon>
        <taxon>Reinekea</taxon>
    </lineage>
</organism>
<comment type="caution">
    <text evidence="1">The sequence shown here is derived from an EMBL/GenBank/DDBJ whole genome shotgun (WGS) entry which is preliminary data.</text>
</comment>
<gene>
    <name evidence="1" type="ORF">FME95_06955</name>
</gene>
<reference evidence="1 2" key="1">
    <citation type="submission" date="2019-07" db="EMBL/GenBank/DDBJ databases">
        <title>Reinekea sp. strain SSH23 genome sequencing and assembly.</title>
        <authorList>
            <person name="Kim I."/>
        </authorList>
    </citation>
    <scope>NUCLEOTIDE SEQUENCE [LARGE SCALE GENOMIC DNA]</scope>
    <source>
        <strain evidence="1 2">SSH23</strain>
    </source>
</reference>
<dbReference type="AlphaFoldDB" id="A0A5C8ZAQ8"/>
<evidence type="ECO:0000313" key="1">
    <source>
        <dbReference type="EMBL" id="TXR54268.1"/>
    </source>
</evidence>
<dbReference type="Pfam" id="PF13692">
    <property type="entry name" value="Glyco_trans_1_4"/>
    <property type="match status" value="1"/>
</dbReference>
<dbReference type="SUPFAM" id="SSF53756">
    <property type="entry name" value="UDP-Glycosyltransferase/glycogen phosphorylase"/>
    <property type="match status" value="1"/>
</dbReference>
<dbReference type="RefSeq" id="WP_147713666.1">
    <property type="nucleotide sequence ID" value="NZ_VKAD01000001.1"/>
</dbReference>
<proteinExistence type="predicted"/>
<evidence type="ECO:0000313" key="2">
    <source>
        <dbReference type="Proteomes" id="UP000321764"/>
    </source>
</evidence>